<dbReference type="Proteomes" id="UP000039021">
    <property type="component" value="Unassembled WGS sequence"/>
</dbReference>
<gene>
    <name evidence="1" type="ORF">ERS007739_05748</name>
</gene>
<reference evidence="2" key="1">
    <citation type="submission" date="2015-03" db="EMBL/GenBank/DDBJ databases">
        <authorList>
            <consortium name="Pathogen Informatics"/>
        </authorList>
    </citation>
    <scope>NUCLEOTIDE SEQUENCE [LARGE SCALE GENOMIC DNA]</scope>
    <source>
        <strain evidence="2">N09902308</strain>
    </source>
</reference>
<name>A0A916LI10_MYCTX</name>
<dbReference type="EMBL" id="CSBK01005475">
    <property type="protein sequence ID" value="CPC70494.1"/>
    <property type="molecule type" value="Genomic_DNA"/>
</dbReference>
<protein>
    <submittedName>
        <fullName evidence="1">Uncharacterized protein</fullName>
    </submittedName>
</protein>
<accession>A0A916LI10</accession>
<dbReference type="AlphaFoldDB" id="A0A916LI10"/>
<proteinExistence type="predicted"/>
<organism evidence="1 2">
    <name type="scientific">Mycobacterium tuberculosis</name>
    <dbReference type="NCBI Taxonomy" id="1773"/>
    <lineage>
        <taxon>Bacteria</taxon>
        <taxon>Bacillati</taxon>
        <taxon>Actinomycetota</taxon>
        <taxon>Actinomycetes</taxon>
        <taxon>Mycobacteriales</taxon>
        <taxon>Mycobacteriaceae</taxon>
        <taxon>Mycobacterium</taxon>
        <taxon>Mycobacterium tuberculosis complex</taxon>
    </lineage>
</organism>
<evidence type="ECO:0000313" key="2">
    <source>
        <dbReference type="Proteomes" id="UP000039021"/>
    </source>
</evidence>
<comment type="caution">
    <text evidence="1">The sequence shown here is derived from an EMBL/GenBank/DDBJ whole genome shotgun (WGS) entry which is preliminary data.</text>
</comment>
<sequence>MLGPKVEPVGAHRLGGPDVQILDGVQTLWPVNRQCGNNFRCGPQ</sequence>
<evidence type="ECO:0000313" key="1">
    <source>
        <dbReference type="EMBL" id="CPC70494.1"/>
    </source>
</evidence>